<dbReference type="Gene3D" id="3.80.10.10">
    <property type="entry name" value="Ribonuclease Inhibitor"/>
    <property type="match status" value="1"/>
</dbReference>
<comment type="caution">
    <text evidence="1">The sequence shown here is derived from an EMBL/GenBank/DDBJ whole genome shotgun (WGS) entry which is preliminary data.</text>
</comment>
<sequence length="375" mass="41538">MPHSSPPIYLPTELIVLIASFVAADESDRRQPTLHSCCLVSRQWYSATIAFLYERPRLDSGTAFKQFTETISPRIGARRSKVNLGALVHRLDLHLLVHHSSPSLTARLLGRVKDNLEVFIAPRVSFSTNSLPALSKCLNLRHLDLSLVGDPIAFSSLKRALHKLTKLVSLRLPQSTILTTDDTTPWPPSLHRLQVSGRFSPQDIPLFAWPSGLTSLALKNTDLSVEHIGSLMSSPHLSHSLKRLTISDANRFLCTESINAIPAFLPNLVFLSVPGDTILDPFLEITAHAFPPLALEVLEFGYPYLDPSLTFSTEALVRALESGLSNVRSIGFSEVFVTDRRVEEDEELDEILQKRAAARDSQAGIDESDVGVYYI</sequence>
<accession>A0A5M3Z2E5</accession>
<keyword evidence="2" id="KW-1185">Reference proteome</keyword>
<gene>
    <name evidence="1" type="ORF">ATEIFO6365_0005059100</name>
</gene>
<dbReference type="AlphaFoldDB" id="A0A5M3Z2E5"/>
<dbReference type="EMBL" id="BLJY01000005">
    <property type="protein sequence ID" value="GFF16401.1"/>
    <property type="molecule type" value="Genomic_DNA"/>
</dbReference>
<dbReference type="Proteomes" id="UP000452235">
    <property type="component" value="Unassembled WGS sequence"/>
</dbReference>
<evidence type="ECO:0000313" key="2">
    <source>
        <dbReference type="Proteomes" id="UP000452235"/>
    </source>
</evidence>
<dbReference type="InterPro" id="IPR032675">
    <property type="entry name" value="LRR_dom_sf"/>
</dbReference>
<evidence type="ECO:0000313" key="1">
    <source>
        <dbReference type="EMBL" id="GFF16401.1"/>
    </source>
</evidence>
<proteinExistence type="predicted"/>
<protein>
    <submittedName>
        <fullName evidence="1">F-box domain protein</fullName>
    </submittedName>
</protein>
<dbReference type="SUPFAM" id="SSF52047">
    <property type="entry name" value="RNI-like"/>
    <property type="match status" value="1"/>
</dbReference>
<organism evidence="1 2">
    <name type="scientific">Aspergillus terreus</name>
    <dbReference type="NCBI Taxonomy" id="33178"/>
    <lineage>
        <taxon>Eukaryota</taxon>
        <taxon>Fungi</taxon>
        <taxon>Dikarya</taxon>
        <taxon>Ascomycota</taxon>
        <taxon>Pezizomycotina</taxon>
        <taxon>Eurotiomycetes</taxon>
        <taxon>Eurotiomycetidae</taxon>
        <taxon>Eurotiales</taxon>
        <taxon>Aspergillaceae</taxon>
        <taxon>Aspergillus</taxon>
        <taxon>Aspergillus subgen. Circumdati</taxon>
    </lineage>
</organism>
<reference evidence="1 2" key="1">
    <citation type="submission" date="2020-01" db="EMBL/GenBank/DDBJ databases">
        <title>Aspergillus terreus IFO 6365 whole genome shotgun sequence.</title>
        <authorList>
            <person name="Kanamasa S."/>
            <person name="Takahashi H."/>
        </authorList>
    </citation>
    <scope>NUCLEOTIDE SEQUENCE [LARGE SCALE GENOMIC DNA]</scope>
    <source>
        <strain evidence="1 2">IFO 6365</strain>
    </source>
</reference>
<name>A0A5M3Z2E5_ASPTE</name>
<dbReference type="OrthoDB" id="2125396at2759"/>